<feature type="domain" description="Histidine kinase" evidence="5">
    <location>
        <begin position="371"/>
        <end position="618"/>
    </location>
</feature>
<dbReference type="InterPro" id="IPR036890">
    <property type="entry name" value="HATPase_C_sf"/>
</dbReference>
<dbReference type="Pfam" id="PF02518">
    <property type="entry name" value="HATPase_c"/>
    <property type="match status" value="1"/>
</dbReference>
<dbReference type="Gene3D" id="3.30.565.10">
    <property type="entry name" value="Histidine kinase-like ATPase, C-terminal domain"/>
    <property type="match status" value="1"/>
</dbReference>
<evidence type="ECO:0000256" key="3">
    <source>
        <dbReference type="SAM" id="Coils"/>
    </source>
</evidence>
<gene>
    <name evidence="6" type="ORF">N7U62_07210</name>
</gene>
<dbReference type="GO" id="GO:0005524">
    <property type="term" value="F:ATP binding"/>
    <property type="evidence" value="ECO:0007669"/>
    <property type="project" value="UniProtKB-KW"/>
</dbReference>
<dbReference type="InterPro" id="IPR005467">
    <property type="entry name" value="His_kinase_dom"/>
</dbReference>
<dbReference type="SUPFAM" id="SSF47384">
    <property type="entry name" value="Homodimeric domain of signal transducing histidine kinase"/>
    <property type="match status" value="1"/>
</dbReference>
<keyword evidence="4" id="KW-0472">Membrane</keyword>
<evidence type="ECO:0000313" key="6">
    <source>
        <dbReference type="EMBL" id="MCV9386446.1"/>
    </source>
</evidence>
<proteinExistence type="predicted"/>
<dbReference type="InterPro" id="IPR004358">
    <property type="entry name" value="Sig_transdc_His_kin-like_C"/>
</dbReference>
<protein>
    <recommendedName>
        <fullName evidence="2">histidine kinase</fullName>
        <ecNumber evidence="2">2.7.13.3</ecNumber>
    </recommendedName>
</protein>
<comment type="caution">
    <text evidence="6">The sequence shown here is derived from an EMBL/GenBank/DDBJ whole genome shotgun (WGS) entry which is preliminary data.</text>
</comment>
<evidence type="ECO:0000256" key="4">
    <source>
        <dbReference type="SAM" id="Phobius"/>
    </source>
</evidence>
<evidence type="ECO:0000313" key="7">
    <source>
        <dbReference type="Proteomes" id="UP001300692"/>
    </source>
</evidence>
<dbReference type="EMBL" id="JAOYOD010000001">
    <property type="protein sequence ID" value="MCV9386446.1"/>
    <property type="molecule type" value="Genomic_DNA"/>
</dbReference>
<name>A0ABT3CS85_9BACT</name>
<dbReference type="PROSITE" id="PS50109">
    <property type="entry name" value="HIS_KIN"/>
    <property type="match status" value="1"/>
</dbReference>
<dbReference type="PRINTS" id="PR00344">
    <property type="entry name" value="BCTRLSENSOR"/>
</dbReference>
<dbReference type="Proteomes" id="UP001300692">
    <property type="component" value="Unassembled WGS sequence"/>
</dbReference>
<evidence type="ECO:0000256" key="1">
    <source>
        <dbReference type="ARBA" id="ARBA00000085"/>
    </source>
</evidence>
<dbReference type="RefSeq" id="WP_264137234.1">
    <property type="nucleotide sequence ID" value="NZ_JAOYOD010000001.1"/>
</dbReference>
<comment type="catalytic activity">
    <reaction evidence="1">
        <text>ATP + protein L-histidine = ADP + protein N-phospho-L-histidine.</text>
        <dbReference type="EC" id="2.7.13.3"/>
    </reaction>
</comment>
<sequence>MKKDNLIRSYVLTLILIIIGLFVGQFFVQNTIRVNKNDARLVKLAQRQATLSEDLAKNATLITTDRIMNSERNFSIIQKRLVSSLEEFVKIQKGLKEGDPELGLNKVENSYEVISLLENSDLYFEEIRDATKEIINVSYNDDLETKKQIIDRAFINIRDQQADYTQLANDIADMYEEEASINKGGSSTMGFIIMAIIIGIILVQASFIFRPAINLAYKNFLTANEAFVRLQKSEEQIRKSAEKQLEANEKLILSQRALEQRNKKLKLSEQEILKSSRKQIEVNEKLIKVQDELRKAYDRVKYSEERMRNIAEEQLEATEKLMITENQLKMALEHEKDSKQELKNTLDNLKSTQSQLVQSEKMASLGQLTAGIAHEINNPINFVYNGIDTLKVSLDDLMIIVNKYEELETSEDYKATLEELKELKEEFSYDDLLEDLKELVADIKKGAVRTIEIVKGLRVFSRLDEEEMKPALINDALDATLTLLRNKTKNRIELKKYYDEDLDEINCYPGQLNQVFMNILSNAIQAIPEERKDGEIQLYTENQDQHIMIKIKDNGSGMSEQVKRRIFEPFFTTKPVGIGTGLGMSITFGIIEKHGGNIYVNSEEGKGTEFSILLPKHLAEKKGQEKVSQSQNA</sequence>
<dbReference type="PANTHER" id="PTHR43065:SF50">
    <property type="entry name" value="HISTIDINE KINASE"/>
    <property type="match status" value="1"/>
</dbReference>
<keyword evidence="4" id="KW-0812">Transmembrane</keyword>
<keyword evidence="7" id="KW-1185">Reference proteome</keyword>
<keyword evidence="3" id="KW-0175">Coiled coil</keyword>
<dbReference type="PANTHER" id="PTHR43065">
    <property type="entry name" value="SENSOR HISTIDINE KINASE"/>
    <property type="match status" value="1"/>
</dbReference>
<accession>A0ABT3CS85</accession>
<keyword evidence="6" id="KW-0067">ATP-binding</keyword>
<reference evidence="6 7" key="1">
    <citation type="submission" date="2022-10" db="EMBL/GenBank/DDBJ databases">
        <title>Comparative genomics and taxonomic characterization of three novel marine species of genus Reichenbachiella exhibiting antioxidant and polysaccharide degradation activities.</title>
        <authorList>
            <person name="Muhammad N."/>
            <person name="Lee Y.-J."/>
            <person name="Ko J."/>
            <person name="Kim S.-G."/>
        </authorList>
    </citation>
    <scope>NUCLEOTIDE SEQUENCE [LARGE SCALE GENOMIC DNA]</scope>
    <source>
        <strain evidence="6 7">ABR2-5</strain>
    </source>
</reference>
<organism evidence="6 7">
    <name type="scientific">Reichenbachiella ulvae</name>
    <dbReference type="NCBI Taxonomy" id="2980104"/>
    <lineage>
        <taxon>Bacteria</taxon>
        <taxon>Pseudomonadati</taxon>
        <taxon>Bacteroidota</taxon>
        <taxon>Cytophagia</taxon>
        <taxon>Cytophagales</taxon>
        <taxon>Reichenbachiellaceae</taxon>
        <taxon>Reichenbachiella</taxon>
    </lineage>
</organism>
<keyword evidence="4" id="KW-1133">Transmembrane helix</keyword>
<feature type="transmembrane region" description="Helical" evidence="4">
    <location>
        <begin position="189"/>
        <end position="209"/>
    </location>
</feature>
<dbReference type="SMART" id="SM00387">
    <property type="entry name" value="HATPase_c"/>
    <property type="match status" value="1"/>
</dbReference>
<keyword evidence="6" id="KW-0547">Nucleotide-binding</keyword>
<evidence type="ECO:0000259" key="5">
    <source>
        <dbReference type="PROSITE" id="PS50109"/>
    </source>
</evidence>
<feature type="transmembrane region" description="Helical" evidence="4">
    <location>
        <begin position="6"/>
        <end position="28"/>
    </location>
</feature>
<evidence type="ECO:0000256" key="2">
    <source>
        <dbReference type="ARBA" id="ARBA00012438"/>
    </source>
</evidence>
<dbReference type="EC" id="2.7.13.3" evidence="2"/>
<dbReference type="InterPro" id="IPR036097">
    <property type="entry name" value="HisK_dim/P_sf"/>
</dbReference>
<feature type="coiled-coil region" evidence="3">
    <location>
        <begin position="325"/>
        <end position="359"/>
    </location>
</feature>
<dbReference type="Gene3D" id="1.10.287.130">
    <property type="match status" value="1"/>
</dbReference>
<dbReference type="InterPro" id="IPR003594">
    <property type="entry name" value="HATPase_dom"/>
</dbReference>
<dbReference type="SUPFAM" id="SSF55874">
    <property type="entry name" value="ATPase domain of HSP90 chaperone/DNA topoisomerase II/histidine kinase"/>
    <property type="match status" value="1"/>
</dbReference>